<sequence>MEGRGEHPSSLLNGFHDIIQRCGLFDIPLHWYGFTWRRKRGDGYLVKERLDRMLVSFN</sequence>
<gene>
    <name evidence="1" type="ORF">MANES_16G048200</name>
</gene>
<accession>A0A2C9U9T1</accession>
<protein>
    <submittedName>
        <fullName evidence="1">Uncharacterized protein</fullName>
    </submittedName>
</protein>
<dbReference type="EMBL" id="CM004402">
    <property type="protein sequence ID" value="OAY26451.1"/>
    <property type="molecule type" value="Genomic_DNA"/>
</dbReference>
<evidence type="ECO:0000313" key="1">
    <source>
        <dbReference type="EMBL" id="OAY26451.1"/>
    </source>
</evidence>
<organism evidence="1">
    <name type="scientific">Manihot esculenta</name>
    <name type="common">Cassava</name>
    <name type="synonym">Jatropha manihot</name>
    <dbReference type="NCBI Taxonomy" id="3983"/>
    <lineage>
        <taxon>Eukaryota</taxon>
        <taxon>Viridiplantae</taxon>
        <taxon>Streptophyta</taxon>
        <taxon>Embryophyta</taxon>
        <taxon>Tracheophyta</taxon>
        <taxon>Spermatophyta</taxon>
        <taxon>Magnoliopsida</taxon>
        <taxon>eudicotyledons</taxon>
        <taxon>Gunneridae</taxon>
        <taxon>Pentapetalae</taxon>
        <taxon>rosids</taxon>
        <taxon>fabids</taxon>
        <taxon>Malpighiales</taxon>
        <taxon>Euphorbiaceae</taxon>
        <taxon>Crotonoideae</taxon>
        <taxon>Manihoteae</taxon>
        <taxon>Manihot</taxon>
    </lineage>
</organism>
<reference evidence="1" key="1">
    <citation type="submission" date="2016-02" db="EMBL/GenBank/DDBJ databases">
        <title>WGS assembly of Manihot esculenta.</title>
        <authorList>
            <person name="Bredeson J.V."/>
            <person name="Prochnik S.E."/>
            <person name="Lyons J.B."/>
            <person name="Schmutz J."/>
            <person name="Grimwood J."/>
            <person name="Vrebalov J."/>
            <person name="Bart R.S."/>
            <person name="Amuge T."/>
            <person name="Ferguson M.E."/>
            <person name="Green R."/>
            <person name="Putnam N."/>
            <person name="Stites J."/>
            <person name="Rounsley S."/>
            <person name="Rokhsar D.S."/>
        </authorList>
    </citation>
    <scope>NUCLEOTIDE SEQUENCE [LARGE SCALE GENOMIC DNA]</scope>
    <source>
        <tissue evidence="1">Leaf</tissue>
    </source>
</reference>
<name>A0A2C9U9T1_MANES</name>
<proteinExistence type="predicted"/>
<dbReference type="AlphaFoldDB" id="A0A2C9U9T1"/>